<reference evidence="2" key="1">
    <citation type="journal article" date="2019" name="Int. J. Syst. Evol. Microbiol.">
        <title>The Global Catalogue of Microorganisms (GCM) 10K type strain sequencing project: providing services to taxonomists for standard genome sequencing and annotation.</title>
        <authorList>
            <consortium name="The Broad Institute Genomics Platform"/>
            <consortium name="The Broad Institute Genome Sequencing Center for Infectious Disease"/>
            <person name="Wu L."/>
            <person name="Ma J."/>
        </authorList>
    </citation>
    <scope>NUCLEOTIDE SEQUENCE [LARGE SCALE GENOMIC DNA]</scope>
    <source>
        <strain evidence="2">CECT 7806</strain>
    </source>
</reference>
<dbReference type="RefSeq" id="WP_238293041.1">
    <property type="nucleotide sequence ID" value="NZ_BPQS01000062.1"/>
</dbReference>
<organism evidence="1 2">
    <name type="scientific">Methylobacterium longum</name>
    <dbReference type="NCBI Taxonomy" id="767694"/>
    <lineage>
        <taxon>Bacteria</taxon>
        <taxon>Pseudomonadati</taxon>
        <taxon>Pseudomonadota</taxon>
        <taxon>Alphaproteobacteria</taxon>
        <taxon>Hyphomicrobiales</taxon>
        <taxon>Methylobacteriaceae</taxon>
        <taxon>Methylobacterium</taxon>
    </lineage>
</organism>
<dbReference type="Proteomes" id="UP001244297">
    <property type="component" value="Unassembled WGS sequence"/>
</dbReference>
<sequence>MIPASEAWGPFRPDIDPAERKARLRCLRAIVHLSTGPRGQSLADLLLRAEQDDHLLPPALSALASLDPLDKRRVWASYAALNRPAA</sequence>
<protein>
    <recommendedName>
        <fullName evidence="3">HEAT repeat domain-containing protein</fullName>
    </recommendedName>
</protein>
<keyword evidence="2" id="KW-1185">Reference proteome</keyword>
<evidence type="ECO:0000313" key="2">
    <source>
        <dbReference type="Proteomes" id="UP001244297"/>
    </source>
</evidence>
<name>A0ABT8AU52_9HYPH</name>
<dbReference type="EMBL" id="JAUFPT010000063">
    <property type="protein sequence ID" value="MDN3572941.1"/>
    <property type="molecule type" value="Genomic_DNA"/>
</dbReference>
<accession>A0ABT8AU52</accession>
<evidence type="ECO:0000313" key="1">
    <source>
        <dbReference type="EMBL" id="MDN3572941.1"/>
    </source>
</evidence>
<comment type="caution">
    <text evidence="1">The sequence shown here is derived from an EMBL/GenBank/DDBJ whole genome shotgun (WGS) entry which is preliminary data.</text>
</comment>
<proteinExistence type="predicted"/>
<evidence type="ECO:0008006" key="3">
    <source>
        <dbReference type="Google" id="ProtNLM"/>
    </source>
</evidence>
<gene>
    <name evidence="1" type="ORF">QWZ18_20215</name>
</gene>